<dbReference type="InterPro" id="IPR001478">
    <property type="entry name" value="PDZ"/>
</dbReference>
<proteinExistence type="predicted"/>
<dbReference type="InterPro" id="IPR036034">
    <property type="entry name" value="PDZ_sf"/>
</dbReference>
<evidence type="ECO:0000256" key="4">
    <source>
        <dbReference type="SAM" id="Phobius"/>
    </source>
</evidence>
<dbReference type="GO" id="GO:0004252">
    <property type="term" value="F:serine-type endopeptidase activity"/>
    <property type="evidence" value="ECO:0007669"/>
    <property type="project" value="InterPro"/>
</dbReference>
<keyword evidence="4" id="KW-0472">Membrane</keyword>
<dbReference type="PANTHER" id="PTHR43343:SF3">
    <property type="entry name" value="PROTEASE DO-LIKE 8, CHLOROPLASTIC"/>
    <property type="match status" value="1"/>
</dbReference>
<dbReference type="PRINTS" id="PR00834">
    <property type="entry name" value="PROTEASES2C"/>
</dbReference>
<dbReference type="Gene3D" id="2.30.42.10">
    <property type="match status" value="1"/>
</dbReference>
<feature type="region of interest" description="Disordered" evidence="3">
    <location>
        <begin position="1"/>
        <end position="29"/>
    </location>
</feature>
<comment type="caution">
    <text evidence="6">The sequence shown here is derived from an EMBL/GenBank/DDBJ whole genome shotgun (WGS) entry which is preliminary data.</text>
</comment>
<evidence type="ECO:0000256" key="3">
    <source>
        <dbReference type="SAM" id="MobiDB-lite"/>
    </source>
</evidence>
<dbReference type="AlphaFoldDB" id="A0A644WN28"/>
<evidence type="ECO:0000313" key="6">
    <source>
        <dbReference type="EMBL" id="MPM05017.1"/>
    </source>
</evidence>
<sequence>MDENERNTFNESELNENNENRELNNNEKQYNDINFVMPSYDEPKPKKKSKRKSFFGYVAVALVAALIGGLSGGYIATSQLNIAGSKNGEKTGITAQDININLSDDTYFAAAVAEKTQKTVVGITTDVVQQYNTFFGPQTQKSQSMGSGFIVDPNGYIVTNAHVIGDGKYENITVSLIDGTTEVGEVLWYDTTLDLAIVKINKTGLPAVELGDSDSLMVGEPAVAIGNPMTLDLERTVTQGIISGLNRSIAFEDGTVIEPLIQTDASINSGNSGGPLFNAKGQVIGINTAKMSTAEGLGFSIPINIAKPIIEQIKNDGSFSTVYVGITGVDVETYEKALGVDVAAEYGVVIIETMANSPATVSGLEPGDVITAIDGDKIESMSDLKRNLYEYKNDDNVEVTFIRNGNEQKVNMTLKTKPADL</sequence>
<organism evidence="6">
    <name type="scientific">bioreactor metagenome</name>
    <dbReference type="NCBI Taxonomy" id="1076179"/>
    <lineage>
        <taxon>unclassified sequences</taxon>
        <taxon>metagenomes</taxon>
        <taxon>ecological metagenomes</taxon>
    </lineage>
</organism>
<name>A0A644WN28_9ZZZZ</name>
<dbReference type="Pfam" id="PF13365">
    <property type="entry name" value="Trypsin_2"/>
    <property type="match status" value="1"/>
</dbReference>
<dbReference type="PROSITE" id="PS50106">
    <property type="entry name" value="PDZ"/>
    <property type="match status" value="1"/>
</dbReference>
<dbReference type="SMART" id="SM00228">
    <property type="entry name" value="PDZ"/>
    <property type="match status" value="1"/>
</dbReference>
<evidence type="ECO:0000256" key="1">
    <source>
        <dbReference type="ARBA" id="ARBA00022670"/>
    </source>
</evidence>
<dbReference type="Gene3D" id="2.40.10.120">
    <property type="match status" value="1"/>
</dbReference>
<dbReference type="EMBL" id="VSSQ01001092">
    <property type="protein sequence ID" value="MPM05017.1"/>
    <property type="molecule type" value="Genomic_DNA"/>
</dbReference>
<gene>
    <name evidence="6" type="ORF">SDC9_51298</name>
</gene>
<dbReference type="InterPro" id="IPR051201">
    <property type="entry name" value="Chloro_Bact_Ser_Proteases"/>
</dbReference>
<dbReference type="SUPFAM" id="SSF50156">
    <property type="entry name" value="PDZ domain-like"/>
    <property type="match status" value="1"/>
</dbReference>
<keyword evidence="4" id="KW-1133">Transmembrane helix</keyword>
<feature type="domain" description="PDZ" evidence="5">
    <location>
        <begin position="328"/>
        <end position="382"/>
    </location>
</feature>
<dbReference type="PANTHER" id="PTHR43343">
    <property type="entry name" value="PEPTIDASE S12"/>
    <property type="match status" value="1"/>
</dbReference>
<evidence type="ECO:0000256" key="2">
    <source>
        <dbReference type="ARBA" id="ARBA00022801"/>
    </source>
</evidence>
<dbReference type="InterPro" id="IPR009003">
    <property type="entry name" value="Peptidase_S1_PA"/>
</dbReference>
<protein>
    <recommendedName>
        <fullName evidence="5">PDZ domain-containing protein</fullName>
    </recommendedName>
</protein>
<dbReference type="GO" id="GO:0006508">
    <property type="term" value="P:proteolysis"/>
    <property type="evidence" value="ECO:0007669"/>
    <property type="project" value="UniProtKB-KW"/>
</dbReference>
<keyword evidence="4" id="KW-0812">Transmembrane</keyword>
<keyword evidence="2" id="KW-0378">Hydrolase</keyword>
<keyword evidence="1" id="KW-0645">Protease</keyword>
<dbReference type="SUPFAM" id="SSF50494">
    <property type="entry name" value="Trypsin-like serine proteases"/>
    <property type="match status" value="1"/>
</dbReference>
<reference evidence="6" key="1">
    <citation type="submission" date="2019-08" db="EMBL/GenBank/DDBJ databases">
        <authorList>
            <person name="Kucharzyk K."/>
            <person name="Murdoch R.W."/>
            <person name="Higgins S."/>
            <person name="Loffler F."/>
        </authorList>
    </citation>
    <scope>NUCLEOTIDE SEQUENCE</scope>
</reference>
<feature type="transmembrane region" description="Helical" evidence="4">
    <location>
        <begin position="54"/>
        <end position="76"/>
    </location>
</feature>
<dbReference type="Pfam" id="PF13180">
    <property type="entry name" value="PDZ_2"/>
    <property type="match status" value="1"/>
</dbReference>
<accession>A0A644WN28</accession>
<dbReference type="InterPro" id="IPR001940">
    <property type="entry name" value="Peptidase_S1C"/>
</dbReference>
<evidence type="ECO:0000259" key="5">
    <source>
        <dbReference type="PROSITE" id="PS50106"/>
    </source>
</evidence>